<evidence type="ECO:0000256" key="1">
    <source>
        <dbReference type="ARBA" id="ARBA00001933"/>
    </source>
</evidence>
<dbReference type="InterPro" id="IPR043132">
    <property type="entry name" value="BCAT-like_C"/>
</dbReference>
<dbReference type="AlphaFoldDB" id="A0A517YQK6"/>
<dbReference type="InterPro" id="IPR050571">
    <property type="entry name" value="Class-IV_PLP-Dep_Aminotrnsfr"/>
</dbReference>
<dbReference type="InterPro" id="IPR043131">
    <property type="entry name" value="BCAT-like_N"/>
</dbReference>
<evidence type="ECO:0000256" key="5">
    <source>
        <dbReference type="RuleBase" id="RU004516"/>
    </source>
</evidence>
<dbReference type="EC" id="2.6.1.21" evidence="6"/>
<protein>
    <submittedName>
        <fullName evidence="6">D-alanine aminotransferase</fullName>
        <ecNumber evidence="6">2.6.1.21</ecNumber>
    </submittedName>
</protein>
<evidence type="ECO:0000256" key="3">
    <source>
        <dbReference type="ARBA" id="ARBA00022898"/>
    </source>
</evidence>
<keyword evidence="6" id="KW-0032">Aminotransferase</keyword>
<dbReference type="SUPFAM" id="SSF56752">
    <property type="entry name" value="D-aminoacid aminotransferase-like PLP-dependent enzymes"/>
    <property type="match status" value="1"/>
</dbReference>
<dbReference type="InterPro" id="IPR001544">
    <property type="entry name" value="Aminotrans_IV"/>
</dbReference>
<dbReference type="OrthoDB" id="9805628at2"/>
<evidence type="ECO:0000313" key="7">
    <source>
        <dbReference type="Proteomes" id="UP000317369"/>
    </source>
</evidence>
<dbReference type="GO" id="GO:0047810">
    <property type="term" value="F:D-alanine-2-oxoglutarate aminotransferase activity"/>
    <property type="evidence" value="ECO:0007669"/>
    <property type="project" value="UniProtKB-EC"/>
</dbReference>
<gene>
    <name evidence="6" type="primary">dat</name>
    <name evidence="6" type="ORF">KS4_05410</name>
</gene>
<dbReference type="InterPro" id="IPR036038">
    <property type="entry name" value="Aminotransferase-like"/>
</dbReference>
<dbReference type="GO" id="GO:0008652">
    <property type="term" value="P:amino acid biosynthetic process"/>
    <property type="evidence" value="ECO:0007669"/>
    <property type="project" value="UniProtKB-ARBA"/>
</dbReference>
<evidence type="ECO:0000256" key="4">
    <source>
        <dbReference type="RuleBase" id="RU004106"/>
    </source>
</evidence>
<dbReference type="Proteomes" id="UP000317369">
    <property type="component" value="Chromosome"/>
</dbReference>
<dbReference type="KEGG" id="pcor:KS4_05410"/>
<keyword evidence="7" id="KW-1185">Reference proteome</keyword>
<accession>A0A517YQK6</accession>
<dbReference type="GO" id="GO:0046394">
    <property type="term" value="P:carboxylic acid biosynthetic process"/>
    <property type="evidence" value="ECO:0007669"/>
    <property type="project" value="UniProtKB-ARBA"/>
</dbReference>
<dbReference type="FunFam" id="3.20.10.10:FF:000002">
    <property type="entry name" value="D-alanine aminotransferase"/>
    <property type="match status" value="1"/>
</dbReference>
<dbReference type="PANTHER" id="PTHR42743:SF10">
    <property type="entry name" value="D-ALANINE AMINOTRANSFERASE"/>
    <property type="match status" value="1"/>
</dbReference>
<dbReference type="Gene3D" id="3.20.10.10">
    <property type="entry name" value="D-amino Acid Aminotransferase, subunit A, domain 2"/>
    <property type="match status" value="1"/>
</dbReference>
<reference evidence="6 7" key="1">
    <citation type="submission" date="2019-02" db="EMBL/GenBank/DDBJ databases">
        <title>Deep-cultivation of Planctomycetes and their phenomic and genomic characterization uncovers novel biology.</title>
        <authorList>
            <person name="Wiegand S."/>
            <person name="Jogler M."/>
            <person name="Boedeker C."/>
            <person name="Pinto D."/>
            <person name="Vollmers J."/>
            <person name="Rivas-Marin E."/>
            <person name="Kohn T."/>
            <person name="Peeters S.H."/>
            <person name="Heuer A."/>
            <person name="Rast P."/>
            <person name="Oberbeckmann S."/>
            <person name="Bunk B."/>
            <person name="Jeske O."/>
            <person name="Meyerdierks A."/>
            <person name="Storesund J.E."/>
            <person name="Kallscheuer N."/>
            <person name="Luecker S."/>
            <person name="Lage O.M."/>
            <person name="Pohl T."/>
            <person name="Merkel B.J."/>
            <person name="Hornburger P."/>
            <person name="Mueller R.-W."/>
            <person name="Bruemmer F."/>
            <person name="Labrenz M."/>
            <person name="Spormann A.M."/>
            <person name="Op den Camp H."/>
            <person name="Overmann J."/>
            <person name="Amann R."/>
            <person name="Jetten M.S.M."/>
            <person name="Mascher T."/>
            <person name="Medema M.H."/>
            <person name="Devos D.P."/>
            <person name="Kaster A.-K."/>
            <person name="Ovreas L."/>
            <person name="Rohde M."/>
            <person name="Galperin M.Y."/>
            <person name="Jogler C."/>
        </authorList>
    </citation>
    <scope>NUCLEOTIDE SEQUENCE [LARGE SCALE GENOMIC DNA]</scope>
    <source>
        <strain evidence="6 7">KS4</strain>
    </source>
</reference>
<keyword evidence="3 5" id="KW-0663">Pyridoxal phosphate</keyword>
<dbReference type="PROSITE" id="PS00770">
    <property type="entry name" value="AA_TRANSFER_CLASS_4"/>
    <property type="match status" value="1"/>
</dbReference>
<dbReference type="PANTHER" id="PTHR42743">
    <property type="entry name" value="AMINO-ACID AMINOTRANSFERASE"/>
    <property type="match status" value="1"/>
</dbReference>
<evidence type="ECO:0000313" key="6">
    <source>
        <dbReference type="EMBL" id="QDU32509.1"/>
    </source>
</evidence>
<comment type="similarity">
    <text evidence="2 4">Belongs to the class-IV pyridoxal-phosphate-dependent aminotransferase family.</text>
</comment>
<comment type="cofactor">
    <cofactor evidence="1 5">
        <name>pyridoxal 5'-phosphate</name>
        <dbReference type="ChEBI" id="CHEBI:597326"/>
    </cofactor>
</comment>
<dbReference type="Pfam" id="PF01063">
    <property type="entry name" value="Aminotran_4"/>
    <property type="match status" value="1"/>
</dbReference>
<dbReference type="RefSeq" id="WP_145074208.1">
    <property type="nucleotide sequence ID" value="NZ_CP036425.1"/>
</dbReference>
<organism evidence="6 7">
    <name type="scientific">Poriferisphaera corsica</name>
    <dbReference type="NCBI Taxonomy" id="2528020"/>
    <lineage>
        <taxon>Bacteria</taxon>
        <taxon>Pseudomonadati</taxon>
        <taxon>Planctomycetota</taxon>
        <taxon>Phycisphaerae</taxon>
        <taxon>Phycisphaerales</taxon>
        <taxon>Phycisphaeraceae</taxon>
        <taxon>Poriferisphaera</taxon>
    </lineage>
</organism>
<dbReference type="GO" id="GO:0005829">
    <property type="term" value="C:cytosol"/>
    <property type="evidence" value="ECO:0007669"/>
    <property type="project" value="TreeGrafter"/>
</dbReference>
<name>A0A517YQK6_9BACT</name>
<dbReference type="InterPro" id="IPR018300">
    <property type="entry name" value="Aminotrans_IV_CS"/>
</dbReference>
<keyword evidence="6" id="KW-0808">Transferase</keyword>
<dbReference type="Gene3D" id="3.30.470.10">
    <property type="match status" value="1"/>
</dbReference>
<evidence type="ECO:0000256" key="2">
    <source>
        <dbReference type="ARBA" id="ARBA00009320"/>
    </source>
</evidence>
<sequence>MSQDSIVYLNGQYISKSDANFPAEERGTLFAEGVYEVVRIYAGKSYEMTPHLDRLERSLGKTEMAKPADFDRIPEITEELVKKNNLPDSIVYVQITRGAAPRTQRGYENLTSTLFLVAYPAATFDPAAAMPTMTCAFVDDIRWHMCDVKTVMLMPNIMAGNKAVEAGADDAIMHRSGTVTEATAANAFAVKGGEIFTHPANNLILHGITRATVIKLAKELNYTVVEKALTTSDFAKADEVFVSGTTKHVTAITSIDGQPIGSGSYPVAEKLHQAFTDRVVSLCDIAQNA</sequence>
<dbReference type="EMBL" id="CP036425">
    <property type="protein sequence ID" value="QDU32509.1"/>
    <property type="molecule type" value="Genomic_DNA"/>
</dbReference>
<proteinExistence type="inferred from homology"/>